<protein>
    <submittedName>
        <fullName evidence="4">Uncharacterized protein</fullName>
    </submittedName>
</protein>
<keyword evidence="5" id="KW-1185">Reference proteome</keyword>
<reference evidence="4 5" key="1">
    <citation type="submission" date="2023-04" db="EMBL/GenBank/DDBJ databases">
        <title>Genome of Basidiobolus ranarum AG-B5.</title>
        <authorList>
            <person name="Stajich J.E."/>
            <person name="Carter-House D."/>
            <person name="Gryganskyi A."/>
        </authorList>
    </citation>
    <scope>NUCLEOTIDE SEQUENCE [LARGE SCALE GENOMIC DNA]</scope>
    <source>
        <strain evidence="4 5">AG-B5</strain>
    </source>
</reference>
<comment type="caution">
    <text evidence="4">The sequence shown here is derived from an EMBL/GenBank/DDBJ whole genome shotgun (WGS) entry which is preliminary data.</text>
</comment>
<accession>A0ABR2VRZ3</accession>
<evidence type="ECO:0000256" key="3">
    <source>
        <dbReference type="SAM" id="SignalP"/>
    </source>
</evidence>
<dbReference type="EMBL" id="JASJQH010008088">
    <property type="protein sequence ID" value="KAK9695336.1"/>
    <property type="molecule type" value="Genomic_DNA"/>
</dbReference>
<name>A0ABR2VRZ3_9FUNG</name>
<sequence>MRNQILINFLLSTMLVICSQNIVQPFPITFVEVERMGIHKRDEEGTTSNSTETNGITNLVEEGATEYSINIGSVTISPLLIVAFVCGTIALLLLSIVICCVRARRARKKNIEKEVNSSCYMFEDISSPKPNLSTRGKHEVRYSELLDGEEGYSLSPQQNDGSTMNLLNSSADSDFSEAGDSYSESHEKKPKEGAWRLGELKLGSYHQTPQRRYLRDSYQVW</sequence>
<feature type="chain" id="PRO_5046621733" evidence="3">
    <location>
        <begin position="20"/>
        <end position="221"/>
    </location>
</feature>
<keyword evidence="2" id="KW-1133">Transmembrane helix</keyword>
<feature type="compositionally biased region" description="Polar residues" evidence="1">
    <location>
        <begin position="154"/>
        <end position="173"/>
    </location>
</feature>
<evidence type="ECO:0000313" key="5">
    <source>
        <dbReference type="Proteomes" id="UP001479436"/>
    </source>
</evidence>
<proteinExistence type="predicted"/>
<keyword evidence="3" id="KW-0732">Signal</keyword>
<feature type="transmembrane region" description="Helical" evidence="2">
    <location>
        <begin position="79"/>
        <end position="101"/>
    </location>
</feature>
<feature type="compositionally biased region" description="Basic and acidic residues" evidence="1">
    <location>
        <begin position="183"/>
        <end position="193"/>
    </location>
</feature>
<evidence type="ECO:0000256" key="1">
    <source>
        <dbReference type="SAM" id="MobiDB-lite"/>
    </source>
</evidence>
<evidence type="ECO:0000313" key="4">
    <source>
        <dbReference type="EMBL" id="KAK9695336.1"/>
    </source>
</evidence>
<organism evidence="4 5">
    <name type="scientific">Basidiobolus ranarum</name>
    <dbReference type="NCBI Taxonomy" id="34480"/>
    <lineage>
        <taxon>Eukaryota</taxon>
        <taxon>Fungi</taxon>
        <taxon>Fungi incertae sedis</taxon>
        <taxon>Zoopagomycota</taxon>
        <taxon>Entomophthoromycotina</taxon>
        <taxon>Basidiobolomycetes</taxon>
        <taxon>Basidiobolales</taxon>
        <taxon>Basidiobolaceae</taxon>
        <taxon>Basidiobolus</taxon>
    </lineage>
</organism>
<feature type="region of interest" description="Disordered" evidence="1">
    <location>
        <begin position="151"/>
        <end position="193"/>
    </location>
</feature>
<keyword evidence="2" id="KW-0472">Membrane</keyword>
<evidence type="ECO:0000256" key="2">
    <source>
        <dbReference type="SAM" id="Phobius"/>
    </source>
</evidence>
<feature type="signal peptide" evidence="3">
    <location>
        <begin position="1"/>
        <end position="19"/>
    </location>
</feature>
<gene>
    <name evidence="4" type="ORF">K7432_013026</name>
</gene>
<dbReference type="Proteomes" id="UP001479436">
    <property type="component" value="Unassembled WGS sequence"/>
</dbReference>
<keyword evidence="2" id="KW-0812">Transmembrane</keyword>